<feature type="domain" description="HTH tetR-type" evidence="5">
    <location>
        <begin position="9"/>
        <end position="69"/>
    </location>
</feature>
<dbReference type="AlphaFoldDB" id="A0A4Y9EQ40"/>
<dbReference type="InterPro" id="IPR001647">
    <property type="entry name" value="HTH_TetR"/>
</dbReference>
<dbReference type="GO" id="GO:0003700">
    <property type="term" value="F:DNA-binding transcription factor activity"/>
    <property type="evidence" value="ECO:0007669"/>
    <property type="project" value="TreeGrafter"/>
</dbReference>
<evidence type="ECO:0000256" key="1">
    <source>
        <dbReference type="ARBA" id="ARBA00023015"/>
    </source>
</evidence>
<dbReference type="InterPro" id="IPR050109">
    <property type="entry name" value="HTH-type_TetR-like_transc_reg"/>
</dbReference>
<protein>
    <submittedName>
        <fullName evidence="6">TetR/AcrR family transcriptional regulator</fullName>
    </submittedName>
</protein>
<proteinExistence type="predicted"/>
<dbReference type="Proteomes" id="UP000297737">
    <property type="component" value="Unassembled WGS sequence"/>
</dbReference>
<dbReference type="PROSITE" id="PS50977">
    <property type="entry name" value="HTH_TETR_2"/>
    <property type="match status" value="1"/>
</dbReference>
<dbReference type="InterPro" id="IPR009057">
    <property type="entry name" value="Homeodomain-like_sf"/>
</dbReference>
<keyword evidence="3" id="KW-0804">Transcription</keyword>
<organism evidence="6 7">
    <name type="scientific">Glacieibacterium arshaanense</name>
    <dbReference type="NCBI Taxonomy" id="2511025"/>
    <lineage>
        <taxon>Bacteria</taxon>
        <taxon>Pseudomonadati</taxon>
        <taxon>Pseudomonadota</taxon>
        <taxon>Alphaproteobacteria</taxon>
        <taxon>Sphingomonadales</taxon>
        <taxon>Sphingosinicellaceae</taxon>
        <taxon>Glacieibacterium</taxon>
    </lineage>
</organism>
<gene>
    <name evidence="6" type="ORF">EUV02_11520</name>
</gene>
<comment type="caution">
    <text evidence="6">The sequence shown here is derived from an EMBL/GenBank/DDBJ whole genome shotgun (WGS) entry which is preliminary data.</text>
</comment>
<dbReference type="EMBL" id="SIHO01000002">
    <property type="protein sequence ID" value="TFU03764.1"/>
    <property type="molecule type" value="Genomic_DNA"/>
</dbReference>
<dbReference type="Gene3D" id="1.10.357.10">
    <property type="entry name" value="Tetracycline Repressor, domain 2"/>
    <property type="match status" value="1"/>
</dbReference>
<keyword evidence="2 4" id="KW-0238">DNA-binding</keyword>
<feature type="DNA-binding region" description="H-T-H motif" evidence="4">
    <location>
        <begin position="32"/>
        <end position="51"/>
    </location>
</feature>
<evidence type="ECO:0000256" key="3">
    <source>
        <dbReference type="ARBA" id="ARBA00023163"/>
    </source>
</evidence>
<dbReference type="PANTHER" id="PTHR30055:SF234">
    <property type="entry name" value="HTH-TYPE TRANSCRIPTIONAL REGULATOR BETI"/>
    <property type="match status" value="1"/>
</dbReference>
<keyword evidence="7" id="KW-1185">Reference proteome</keyword>
<evidence type="ECO:0000313" key="7">
    <source>
        <dbReference type="Proteomes" id="UP000297737"/>
    </source>
</evidence>
<sequence>MALSAERRSARIAHLVDTARALVRESGDAGFSMTQLATRAGVSPATPYNLAGSKGEIMRLVVRREFEDFDAKLGRIRHASPVAALLDATALVVTHYSADPQFYRGLFRATLGMEASEIHDQMLAQGRAFWAGFVSDALAAGELEAFVAVQPLTDFLLRIIGVTTQSWLAENWSGNRFALEMAHGIRLGVAAVAAAPVRLRLVAEIAELGAQIEHDLLTTPMQTGVAATR</sequence>
<dbReference type="SUPFAM" id="SSF46689">
    <property type="entry name" value="Homeodomain-like"/>
    <property type="match status" value="1"/>
</dbReference>
<evidence type="ECO:0000256" key="4">
    <source>
        <dbReference type="PROSITE-ProRule" id="PRU00335"/>
    </source>
</evidence>
<evidence type="ECO:0000313" key="6">
    <source>
        <dbReference type="EMBL" id="TFU03764.1"/>
    </source>
</evidence>
<reference evidence="6 7" key="1">
    <citation type="submission" date="2019-02" db="EMBL/GenBank/DDBJ databases">
        <title>Polymorphobacter sp. isolated from the lake at the Tibet of China.</title>
        <authorList>
            <person name="Li A."/>
        </authorList>
    </citation>
    <scope>NUCLEOTIDE SEQUENCE [LARGE SCALE GENOMIC DNA]</scope>
    <source>
        <strain evidence="6 7">DJ1R-1</strain>
    </source>
</reference>
<keyword evidence="1" id="KW-0805">Transcription regulation</keyword>
<dbReference type="GO" id="GO:0000976">
    <property type="term" value="F:transcription cis-regulatory region binding"/>
    <property type="evidence" value="ECO:0007669"/>
    <property type="project" value="TreeGrafter"/>
</dbReference>
<evidence type="ECO:0000256" key="2">
    <source>
        <dbReference type="ARBA" id="ARBA00023125"/>
    </source>
</evidence>
<accession>A0A4Y9EQ40</accession>
<dbReference type="RefSeq" id="WP_135246356.1">
    <property type="nucleotide sequence ID" value="NZ_SIHO01000002.1"/>
</dbReference>
<evidence type="ECO:0000259" key="5">
    <source>
        <dbReference type="PROSITE" id="PS50977"/>
    </source>
</evidence>
<dbReference type="OrthoDB" id="7185252at2"/>
<dbReference type="PANTHER" id="PTHR30055">
    <property type="entry name" value="HTH-TYPE TRANSCRIPTIONAL REGULATOR RUTR"/>
    <property type="match status" value="1"/>
</dbReference>
<name>A0A4Y9EQ40_9SPHN</name>